<reference evidence="1" key="1">
    <citation type="submission" date="2022-04" db="EMBL/GenBank/DDBJ databases">
        <title>Chromosome-scale genome assembly of Holotrichia oblita Faldermann.</title>
        <authorList>
            <person name="Rongchong L."/>
        </authorList>
    </citation>
    <scope>NUCLEOTIDE SEQUENCE</scope>
    <source>
        <strain evidence="1">81SQS9</strain>
    </source>
</reference>
<evidence type="ECO:0000313" key="2">
    <source>
        <dbReference type="Proteomes" id="UP001056778"/>
    </source>
</evidence>
<protein>
    <submittedName>
        <fullName evidence="1">Nuclear pore complex protein</fullName>
    </submittedName>
</protein>
<evidence type="ECO:0000313" key="1">
    <source>
        <dbReference type="EMBL" id="KAI4469502.1"/>
    </source>
</evidence>
<sequence>MTEGNNTSEDLWNPYKELLRIVTSYLTNQAEHKSFSQFENILKKHKQNFFSLLQNPPKNAKSREELKKGMEDGINIRGRGAQTLSKELYQETIILSDMYDLNEFAALDLLCTAQMQIPFYPGLPRGLIAVLLYYDGRKCLLSALRSLVQCRKGIAWTLKVSSETERFVTAYTDQLMENGLFNRIFELLKTLDLSKELEMLQQNVALGGPRHQKQVVELFNSIRLLLSDIVFLWSTHCGLPKQSTINLISYLKELKLEEESTGTLDNVNLYLSRTKFTDIIGIWFRRRSRKQLLPEKDAWATDGLHAVAMYAFSIFLSSLRSLSQSQNLHDVLERESQFIDMAIEKKVFRFLYNIVLENQLIYTEEILYKKMHHLLTDFIVQMFSKVKEMRIKADESARTMQANAQHGIEAPNNLPKHFEDFLYYISKFYEKDPLNLHLMLDYWCSFDNSSKENIRVPTKSVSLFKFVKLAGDMIPATLFVPYLNMLASLSNCQQAARYCFNMLKQASPGCNNTLTWEHFFMSFSQYYTNLRQEMPPINDTVYRQRTIYHKGITPQEVQGLHAVLKLIRVIAVNDDFSRLALCEHPGWAPLTVLLGLVSCSVPIPLKSDILLTLAALSKSPETANQMWNNLETSQILVTIPSTSSYQPRGIQTELDEIETRLETYPLTRGLLKLLDTLTDCGIPRTLGAGPRIPGFDPYFTFIVNSVFLKCNSRPYKNPDEKWEITGMCLKLFEKFIQHYNPEMSDFQNAVAPNQFNSPPGYHVMVQLNTKSDVLNLILAIVNEGINIFDSYKPISGQKYIEECILSCLNIMERCLALQAKFYNLLSSSPCSVPMTSFSKLLLSVNPRTNNPDYVMNVAKFTGHQLILPQHCLVAVKILLELTNSAVVHAQLMNILLAHGDNKSLRYGFFECLDCSPEFEDDVVTSTKEAILTLIKQCLPYKAPNFSHYLLGFDLTKEISATIFQSPGVLESPRTCIHSLFGIMNAGINSSFKMKPSLLELAYQTLYLLCSNSTTSEPTLKLLRMIPNFFESHISDRFKHANDGIHELNQLSWLLMTVAIELKVSCRMKQIHYVRQLTQLLIDLPYVDNSKLNPYSLVPAKNNLGEIITVYGSTEEKPKGISLLTKLITMFDFSIKEVATPHWDFFDNNVLNNLLNNCQTESSPKLVDIKKLHQILINELSAIQGTAAIGQRHAIMQEIEKVLVHALNINNTRQTAASMVRFVDSWRQVVQVLIIYMPYTILTAYEQQNFQLSLLEQLLKKIVKVVLLPDIGNLLSGAVLLLLENLRKSYMYSEKQKKIEHADASPNERYPNVIESNPTVLKSILNNLTDWILVADVTAQKLRVNLYGSLVTFLHLISVEHNTDIIIEDSSFVNRLDSSRLRIRAETYTVQLSSDTFSIFGEKFIEILCHDCIGGQEVCKMLAMASFSLLISLCGNINWIVYMSGRGYLKHLIQSVLDGDNELRMILEPIPENIRSLYVYEAKMALLSRLATTRVGSELLLEQHLLSCLSNMRVFDYHPEISKLWEDYEDGENFVPPIEYRYLQIWLPCLYVCNAILTSLGTENQSAVVQVMHFLFSHLDAVELILRSGSPFLCAPALKELSVLTSVIGRTANNDLVSILENFTVPQDNRAHLYRIQKLMLALLGKFILTDSNIRDLLCDPAMNGNVTYQTSERLLHTLQIVSNLMLYARNLVANHSIDHSCVGVIFQPTLSDSLNNFNGKHYKNFNEHSPSLGVIIQHLVLTVQHFHKEKVTLNFLQNKLKEIPRMDTTNLKEFVTTADDAYNIGVIRENAYELTAEKLKNKKKEIGYCSFIIEHALYLIWAHLDYYMLRAISKAKNYGLSNANTTINVDSTLVSASEAMWKVSTDDISNLKQGLVSIFTDSFSSQLLGTTEVNGRVLDERPFSLRRITDFFWGIILFVIYFFRTLVGLDSGRNTSDGYSRPGGRGNGPGGGPGGGRRGPRTLGRITTIEDCSMPGGG</sequence>
<name>A0ACB9TRY0_HOLOL</name>
<accession>A0ACB9TRY0</accession>
<dbReference type="EMBL" id="CM043015">
    <property type="protein sequence ID" value="KAI4469502.1"/>
    <property type="molecule type" value="Genomic_DNA"/>
</dbReference>
<proteinExistence type="predicted"/>
<dbReference type="Proteomes" id="UP001056778">
    <property type="component" value="Chromosome 1"/>
</dbReference>
<gene>
    <name evidence="1" type="ORF">MML48_1g00173</name>
</gene>
<organism evidence="1 2">
    <name type="scientific">Holotrichia oblita</name>
    <name type="common">Chafer beetle</name>
    <dbReference type="NCBI Taxonomy" id="644536"/>
    <lineage>
        <taxon>Eukaryota</taxon>
        <taxon>Metazoa</taxon>
        <taxon>Ecdysozoa</taxon>
        <taxon>Arthropoda</taxon>
        <taxon>Hexapoda</taxon>
        <taxon>Insecta</taxon>
        <taxon>Pterygota</taxon>
        <taxon>Neoptera</taxon>
        <taxon>Endopterygota</taxon>
        <taxon>Coleoptera</taxon>
        <taxon>Polyphaga</taxon>
        <taxon>Scarabaeiformia</taxon>
        <taxon>Scarabaeidae</taxon>
        <taxon>Melolonthinae</taxon>
        <taxon>Holotrichia</taxon>
    </lineage>
</organism>
<keyword evidence="2" id="KW-1185">Reference proteome</keyword>
<comment type="caution">
    <text evidence="1">The sequence shown here is derived from an EMBL/GenBank/DDBJ whole genome shotgun (WGS) entry which is preliminary data.</text>
</comment>